<keyword evidence="20" id="KW-0456">Lyase</keyword>
<dbReference type="GO" id="GO:0006633">
    <property type="term" value="P:fatty acid biosynthetic process"/>
    <property type="evidence" value="ECO:0007669"/>
    <property type="project" value="UniProtKB-UniPathway"/>
</dbReference>
<feature type="region of interest" description="Disordered" evidence="23">
    <location>
        <begin position="717"/>
        <end position="824"/>
    </location>
</feature>
<dbReference type="SUPFAM" id="SSF52743">
    <property type="entry name" value="Subtilisin-like"/>
    <property type="match status" value="1"/>
</dbReference>
<name>A0A4T0FRG4_9BASI</name>
<feature type="active site" description="Charge relay system" evidence="21 22">
    <location>
        <position position="205"/>
    </location>
</feature>
<accession>A0A4T0FRG4</accession>
<keyword evidence="18" id="KW-0275">Fatty acid biosynthesis</keyword>
<evidence type="ECO:0000259" key="27">
    <source>
        <dbReference type="PROSITE" id="PS51829"/>
    </source>
</evidence>
<evidence type="ECO:0000256" key="11">
    <source>
        <dbReference type="ARBA" id="ARBA00022825"/>
    </source>
</evidence>
<comment type="similarity">
    <text evidence="4">Belongs to the very long-chain fatty acids dehydratase HACD family.</text>
</comment>
<dbReference type="PROSITE" id="PS00136">
    <property type="entry name" value="SUBTILASE_ASP"/>
    <property type="match status" value="1"/>
</dbReference>
<evidence type="ECO:0000256" key="25">
    <source>
        <dbReference type="SAM" id="SignalP"/>
    </source>
</evidence>
<keyword evidence="11 22" id="KW-0720">Serine protease</keyword>
<dbReference type="SUPFAM" id="SSF49785">
    <property type="entry name" value="Galactose-binding domain-like"/>
    <property type="match status" value="1"/>
</dbReference>
<feature type="compositionally biased region" description="Basic and acidic residues" evidence="23">
    <location>
        <begin position="751"/>
        <end position="763"/>
    </location>
</feature>
<dbReference type="InterPro" id="IPR002884">
    <property type="entry name" value="P_dom"/>
</dbReference>
<dbReference type="PANTHER" id="PTHR42884">
    <property type="entry name" value="PROPROTEIN CONVERTASE SUBTILISIN/KEXIN-RELATED"/>
    <property type="match status" value="1"/>
</dbReference>
<feature type="transmembrane region" description="Helical" evidence="24">
    <location>
        <begin position="687"/>
        <end position="708"/>
    </location>
</feature>
<feature type="compositionally biased region" description="Polar residues" evidence="23">
    <location>
        <begin position="628"/>
        <end position="642"/>
    </location>
</feature>
<evidence type="ECO:0000256" key="22">
    <source>
        <dbReference type="PROSITE-ProRule" id="PRU01240"/>
    </source>
</evidence>
<dbReference type="InterPro" id="IPR036852">
    <property type="entry name" value="Peptidase_S8/S53_dom_sf"/>
</dbReference>
<dbReference type="GO" id="GO:0016485">
    <property type="term" value="P:protein processing"/>
    <property type="evidence" value="ECO:0007669"/>
    <property type="project" value="TreeGrafter"/>
</dbReference>
<feature type="region of interest" description="Disordered" evidence="23">
    <location>
        <begin position="603"/>
        <end position="672"/>
    </location>
</feature>
<gene>
    <name evidence="28" type="ORF">E3P99_01192</name>
</gene>
<dbReference type="GO" id="GO:0016747">
    <property type="term" value="F:acyltransferase activity, transferring groups other than amino-acyl groups"/>
    <property type="evidence" value="ECO:0007669"/>
    <property type="project" value="InterPro"/>
</dbReference>
<dbReference type="PROSITE" id="PS51829">
    <property type="entry name" value="P_HOMO_B"/>
    <property type="match status" value="1"/>
</dbReference>
<keyword evidence="12" id="KW-0276">Fatty acid metabolism</keyword>
<dbReference type="InterPro" id="IPR007482">
    <property type="entry name" value="Tyr_Pase-like_PTPLA"/>
</dbReference>
<dbReference type="GO" id="GO:0007323">
    <property type="term" value="P:peptide pheromone maturation"/>
    <property type="evidence" value="ECO:0007669"/>
    <property type="project" value="UniProtKB-ARBA"/>
</dbReference>
<evidence type="ECO:0000313" key="28">
    <source>
        <dbReference type="EMBL" id="TIA91232.1"/>
    </source>
</evidence>
<proteinExistence type="inferred from homology"/>
<dbReference type="PANTHER" id="PTHR42884:SF14">
    <property type="entry name" value="NEUROENDOCRINE CONVERTASE 1"/>
    <property type="match status" value="1"/>
</dbReference>
<evidence type="ECO:0000256" key="12">
    <source>
        <dbReference type="ARBA" id="ARBA00022832"/>
    </source>
</evidence>
<feature type="signal peptide" evidence="25">
    <location>
        <begin position="1"/>
        <end position="16"/>
    </location>
</feature>
<feature type="chain" id="PRO_5020494829" description="very-long-chain (3R)-3-hydroxyacyl-CoA dehydratase" evidence="25">
    <location>
        <begin position="17"/>
        <end position="1205"/>
    </location>
</feature>
<keyword evidence="19" id="KW-0325">Glycoprotein</keyword>
<dbReference type="EC" id="4.2.1.134" evidence="5"/>
<comment type="similarity">
    <text evidence="3">Belongs to the peptidase S8 family. Furin subfamily.</text>
</comment>
<dbReference type="Pfam" id="PF00082">
    <property type="entry name" value="Peptidase_S8"/>
    <property type="match status" value="1"/>
</dbReference>
<dbReference type="InterPro" id="IPR034182">
    <property type="entry name" value="Kexin/furin"/>
</dbReference>
<dbReference type="Pfam" id="PF04387">
    <property type="entry name" value="PTPLA"/>
    <property type="match status" value="1"/>
</dbReference>
<dbReference type="Pfam" id="PF00583">
    <property type="entry name" value="Acetyltransf_1"/>
    <property type="match status" value="1"/>
</dbReference>
<feature type="active site" description="Charge relay system" evidence="21 22">
    <location>
        <position position="377"/>
    </location>
</feature>
<dbReference type="OrthoDB" id="300641at2759"/>
<dbReference type="InterPro" id="IPR000209">
    <property type="entry name" value="Peptidase_S8/S53_dom"/>
</dbReference>
<keyword evidence="15" id="KW-0443">Lipid metabolism</keyword>
<dbReference type="AlphaFoldDB" id="A0A4T0FRG4"/>
<feature type="transmembrane region" description="Helical" evidence="24">
    <location>
        <begin position="899"/>
        <end position="923"/>
    </location>
</feature>
<dbReference type="GO" id="GO:0004252">
    <property type="term" value="F:serine-type endopeptidase activity"/>
    <property type="evidence" value="ECO:0007669"/>
    <property type="project" value="UniProtKB-UniRule"/>
</dbReference>
<feature type="domain" description="P/Homo B" evidence="27">
    <location>
        <begin position="453"/>
        <end position="593"/>
    </location>
</feature>
<dbReference type="EMBL" id="SPNW01000013">
    <property type="protein sequence ID" value="TIA91232.1"/>
    <property type="molecule type" value="Genomic_DNA"/>
</dbReference>
<keyword evidence="17" id="KW-0865">Zymogen</keyword>
<dbReference type="Proteomes" id="UP000310189">
    <property type="component" value="Unassembled WGS sequence"/>
</dbReference>
<dbReference type="PROSITE" id="PS51186">
    <property type="entry name" value="GNAT"/>
    <property type="match status" value="1"/>
</dbReference>
<evidence type="ECO:0000256" key="16">
    <source>
        <dbReference type="ARBA" id="ARBA00023136"/>
    </source>
</evidence>
<feature type="compositionally biased region" description="Basic and acidic residues" evidence="23">
    <location>
        <begin position="645"/>
        <end position="658"/>
    </location>
</feature>
<dbReference type="PROSITE" id="PS00137">
    <property type="entry name" value="SUBTILASE_HIS"/>
    <property type="match status" value="1"/>
</dbReference>
<sequence>MKIALLSLLALATAQGTKIPVHKNYETHDYYVLHSHPDSSEQDLYTFGEEFGLEFVENVGELDNHHLFKVEKGQLLDLDDFGSLQKRGSQPFRSLTHQPARQKLHKRAPMLPITESMLVAASLDINDPIFTEQWHLVNDKKPEHSINVAPVWQQGIKGQGVRVAVVDDGLDMHSEDLAPTFFAEGSWDFNDHTALPEPRLREDSHGTRCAGEIAAARNNACGVGVAYEAQVAGVRILSSPISDADEATALNYAYQLNDIYSCSWGPPDDGRSVEAPSDLIAKAFVNGVQRGRSGKGSVFVFASGNGAASDDQCNFDGYTNSIYSITVAAISRDGTHPYYSEACTANLVVTYSSGSNDSIHTTDVGTNTCTARHGGTSAAAPIAAGIYALVLQVRPELTWRDLQHLSVNTAEPLNLAEDGWGVTAAGRMYNNLYGYGKLNTETIVEAARNHKLVKPQAWYEGPVLHVPNATNMIGQPLSEVWYESKFHLSASRMRHHNLERLEHVTATVWIEHERRGDIEVELVSPNNVKSVLAKPRRYDGSTEGLQGWKFMSTKHWDENPVGDWTLRVKDGFHPTKHGNFTAWSMGFWGESADASKAEEYILPFERPKGGLDNDDDDEDDDDEENDVNRTAPSYSSGSTTYQRPKPTDHLPDDHHEAGEQAPDPSYTPTPDEGYLDNSSFLLDHQTWLIGAGLVGITLVAVVGTVWFIRRKRAQELARADEDSRGVYASLNQGGGNDSHRMTEFSSNNGGRSRELYDAFKLADSDSEDGEENEHKDHEYKDDEEEENAAEHADESQVLFDNDEDDENNKAQSSSSPWNEREERVTVPITQSPVTYFKSTWNSQFSSELVSKARTTYFDIGHIVQFVQSIAVLEVVHVIIGFVRSPLPTTAMQVASRLYIVYYIAPLFVQAQYNFVYTTMIVAWSLTEIIRYSFYATSLVGCKSSVLNWLRYTTFYVLYPLGAGSEATLIASTFPKGLPNNINWPASDIIRTWFFIGWWPGDPCSPTTTAEMDLLFSSKLIPAKIAATLPQGYTLRPLAASDYDNGHINLLTVLTKAPDPGRQAYQQRFSFLKTIPDTYYTIVITDASGKVVGCGTVFLERKFLRGLGVVGHIEDIAVDKHQQGKSLGKKIILSLTEIAQQRGAYKVILDCSKENIRGCNYGCSKSISDAVQHSMRNAGTYQHKEYEMVYYTSPDTAYQSTSPSKL</sequence>
<evidence type="ECO:0000313" key="29">
    <source>
        <dbReference type="Proteomes" id="UP000310189"/>
    </source>
</evidence>
<feature type="domain" description="N-acetyltransferase" evidence="26">
    <location>
        <begin position="1032"/>
        <end position="1195"/>
    </location>
</feature>
<evidence type="ECO:0000256" key="9">
    <source>
        <dbReference type="ARBA" id="ARBA00022729"/>
    </source>
</evidence>
<evidence type="ECO:0000256" key="15">
    <source>
        <dbReference type="ARBA" id="ARBA00023098"/>
    </source>
</evidence>
<dbReference type="PROSITE" id="PS00138">
    <property type="entry name" value="SUBTILASE_SER"/>
    <property type="match status" value="1"/>
</dbReference>
<evidence type="ECO:0000259" key="26">
    <source>
        <dbReference type="PROSITE" id="PS51186"/>
    </source>
</evidence>
<dbReference type="Gene3D" id="3.40.630.30">
    <property type="match status" value="1"/>
</dbReference>
<evidence type="ECO:0000256" key="1">
    <source>
        <dbReference type="ARBA" id="ARBA00004141"/>
    </source>
</evidence>
<evidence type="ECO:0000256" key="21">
    <source>
        <dbReference type="PIRSR" id="PIRSR615500-1"/>
    </source>
</evidence>
<dbReference type="PRINTS" id="PR00723">
    <property type="entry name" value="SUBTILISIN"/>
</dbReference>
<comment type="subcellular location">
    <subcellularLocation>
        <location evidence="1">Membrane</location>
        <topology evidence="1">Multi-pass membrane protein</topology>
    </subcellularLocation>
</comment>
<evidence type="ECO:0000256" key="18">
    <source>
        <dbReference type="ARBA" id="ARBA00023160"/>
    </source>
</evidence>
<comment type="pathway">
    <text evidence="2">Lipid metabolism; fatty acid biosynthesis.</text>
</comment>
<dbReference type="CDD" id="cd04301">
    <property type="entry name" value="NAT_SF"/>
    <property type="match status" value="1"/>
</dbReference>
<evidence type="ECO:0000256" key="19">
    <source>
        <dbReference type="ARBA" id="ARBA00023180"/>
    </source>
</evidence>
<evidence type="ECO:0000256" key="5">
    <source>
        <dbReference type="ARBA" id="ARBA00013122"/>
    </source>
</evidence>
<feature type="active site" description="Charge relay system" evidence="21 22">
    <location>
        <position position="167"/>
    </location>
</feature>
<evidence type="ECO:0000256" key="14">
    <source>
        <dbReference type="ARBA" id="ARBA00022989"/>
    </source>
</evidence>
<feature type="compositionally biased region" description="Acidic residues" evidence="23">
    <location>
        <begin position="612"/>
        <end position="625"/>
    </location>
</feature>
<dbReference type="PROSITE" id="PS51892">
    <property type="entry name" value="SUBTILASE"/>
    <property type="match status" value="1"/>
</dbReference>
<dbReference type="InterPro" id="IPR023827">
    <property type="entry name" value="Peptidase_S8_Asp-AS"/>
</dbReference>
<keyword evidence="13" id="KW-0106">Calcium</keyword>
<evidence type="ECO:0000256" key="2">
    <source>
        <dbReference type="ARBA" id="ARBA00005194"/>
    </source>
</evidence>
<evidence type="ECO:0000256" key="24">
    <source>
        <dbReference type="SAM" id="Phobius"/>
    </source>
</evidence>
<dbReference type="InterPro" id="IPR016181">
    <property type="entry name" value="Acyl_CoA_acyltransferase"/>
</dbReference>
<evidence type="ECO:0000256" key="7">
    <source>
        <dbReference type="ARBA" id="ARBA00022670"/>
    </source>
</evidence>
<keyword evidence="29" id="KW-1185">Reference proteome</keyword>
<evidence type="ECO:0000256" key="10">
    <source>
        <dbReference type="ARBA" id="ARBA00022801"/>
    </source>
</evidence>
<dbReference type="GO" id="GO:0000139">
    <property type="term" value="C:Golgi membrane"/>
    <property type="evidence" value="ECO:0007669"/>
    <property type="project" value="TreeGrafter"/>
</dbReference>
<keyword evidence="6" id="KW-0444">Lipid biosynthesis</keyword>
<dbReference type="InterPro" id="IPR000182">
    <property type="entry name" value="GNAT_dom"/>
</dbReference>
<keyword evidence="7 22" id="KW-0645">Protease</keyword>
<dbReference type="SUPFAM" id="SSF55729">
    <property type="entry name" value="Acyl-CoA N-acyltransferases (Nat)"/>
    <property type="match status" value="1"/>
</dbReference>
<evidence type="ECO:0000256" key="8">
    <source>
        <dbReference type="ARBA" id="ARBA00022692"/>
    </source>
</evidence>
<dbReference type="InterPro" id="IPR023828">
    <property type="entry name" value="Peptidase_S8_Ser-AS"/>
</dbReference>
<evidence type="ECO:0000256" key="3">
    <source>
        <dbReference type="ARBA" id="ARBA00005325"/>
    </source>
</evidence>
<keyword evidence="14 24" id="KW-1133">Transmembrane helix</keyword>
<keyword evidence="9 25" id="KW-0732">Signal</keyword>
<protein>
    <recommendedName>
        <fullName evidence="5">very-long-chain (3R)-3-hydroxyacyl-CoA dehydratase</fullName>
        <ecNumber evidence="5">4.2.1.134</ecNumber>
    </recommendedName>
</protein>
<keyword evidence="8 24" id="KW-0812">Transmembrane</keyword>
<keyword evidence="16 24" id="KW-0472">Membrane</keyword>
<dbReference type="InterPro" id="IPR008979">
    <property type="entry name" value="Galactose-bd-like_sf"/>
</dbReference>
<evidence type="ECO:0000256" key="17">
    <source>
        <dbReference type="ARBA" id="ARBA00023145"/>
    </source>
</evidence>
<dbReference type="Pfam" id="PF01483">
    <property type="entry name" value="P_proprotein"/>
    <property type="match status" value="1"/>
</dbReference>
<evidence type="ECO:0000256" key="13">
    <source>
        <dbReference type="ARBA" id="ARBA00022837"/>
    </source>
</evidence>
<evidence type="ECO:0000256" key="20">
    <source>
        <dbReference type="ARBA" id="ARBA00023239"/>
    </source>
</evidence>
<evidence type="ECO:0000256" key="4">
    <source>
        <dbReference type="ARBA" id="ARBA00007811"/>
    </source>
</evidence>
<keyword evidence="10 22" id="KW-0378">Hydrolase</keyword>
<evidence type="ECO:0000256" key="23">
    <source>
        <dbReference type="SAM" id="MobiDB-lite"/>
    </source>
</evidence>
<organism evidence="28 29">
    <name type="scientific">Wallemia hederae</name>
    <dbReference type="NCBI Taxonomy" id="1540922"/>
    <lineage>
        <taxon>Eukaryota</taxon>
        <taxon>Fungi</taxon>
        <taxon>Dikarya</taxon>
        <taxon>Basidiomycota</taxon>
        <taxon>Wallemiomycotina</taxon>
        <taxon>Wallemiomycetes</taxon>
        <taxon>Wallemiales</taxon>
        <taxon>Wallemiaceae</taxon>
        <taxon>Wallemia</taxon>
    </lineage>
</organism>
<dbReference type="InterPro" id="IPR015500">
    <property type="entry name" value="Peptidase_S8_subtilisin-rel"/>
</dbReference>
<comment type="caution">
    <text evidence="28">The sequence shown here is derived from an EMBL/GenBank/DDBJ whole genome shotgun (WGS) entry which is preliminary data.</text>
</comment>
<dbReference type="GO" id="GO:0005802">
    <property type="term" value="C:trans-Golgi network"/>
    <property type="evidence" value="ECO:0007669"/>
    <property type="project" value="TreeGrafter"/>
</dbReference>
<dbReference type="FunFam" id="3.40.50.200:FF:000005">
    <property type="entry name" value="Proprotein convertase subtilisin/kexin type 7"/>
    <property type="match status" value="1"/>
</dbReference>
<dbReference type="UniPathway" id="UPA00094"/>
<dbReference type="GO" id="GO:0102158">
    <property type="term" value="F:very-long-chain (3R)-3-hydroxyacyl-CoA dehydratase activity"/>
    <property type="evidence" value="ECO:0007669"/>
    <property type="project" value="UniProtKB-EC"/>
</dbReference>
<dbReference type="InterPro" id="IPR022398">
    <property type="entry name" value="Peptidase_S8_His-AS"/>
</dbReference>
<dbReference type="FunFam" id="2.60.120.260:FF:000026">
    <property type="entry name" value="proprotein convertase subtilisin/kexin type 7"/>
    <property type="match status" value="1"/>
</dbReference>
<dbReference type="CDD" id="cd04059">
    <property type="entry name" value="Peptidases_S8_Protein_convertases_Kexins_Furin-like"/>
    <property type="match status" value="1"/>
</dbReference>
<evidence type="ECO:0000256" key="6">
    <source>
        <dbReference type="ARBA" id="ARBA00022516"/>
    </source>
</evidence>
<dbReference type="Gene3D" id="3.40.50.200">
    <property type="entry name" value="Peptidase S8/S53 domain"/>
    <property type="match status" value="1"/>
</dbReference>
<dbReference type="Gene3D" id="2.60.120.260">
    <property type="entry name" value="Galactose-binding domain-like"/>
    <property type="match status" value="1"/>
</dbReference>
<reference evidence="28 29" key="1">
    <citation type="submission" date="2019-03" db="EMBL/GenBank/DDBJ databases">
        <title>Sequencing 23 genomes of Wallemia ichthyophaga.</title>
        <authorList>
            <person name="Gostincar C."/>
        </authorList>
    </citation>
    <scope>NUCLEOTIDE SEQUENCE [LARGE SCALE GENOMIC DNA]</scope>
    <source>
        <strain evidence="28 29">EXF-5753</strain>
    </source>
</reference>